<feature type="active site" description="Proton donor/acceptor" evidence="7">
    <location>
        <position position="465"/>
    </location>
</feature>
<comment type="similarity">
    <text evidence="2">Belongs to the YkuD family.</text>
</comment>
<dbReference type="PROSITE" id="PS52029">
    <property type="entry name" value="LD_TPASE"/>
    <property type="match status" value="1"/>
</dbReference>
<dbReference type="GO" id="GO:0009252">
    <property type="term" value="P:peptidoglycan biosynthetic process"/>
    <property type="evidence" value="ECO:0007669"/>
    <property type="project" value="UniProtKB-UniPathway"/>
</dbReference>
<dbReference type="GO" id="GO:0071555">
    <property type="term" value="P:cell wall organization"/>
    <property type="evidence" value="ECO:0007669"/>
    <property type="project" value="UniProtKB-UniRule"/>
</dbReference>
<dbReference type="EMBL" id="FOUF01000006">
    <property type="protein sequence ID" value="SFM10797.1"/>
    <property type="molecule type" value="Genomic_DNA"/>
</dbReference>
<accession>A0A1I4N641</accession>
<comment type="pathway">
    <text evidence="1 7">Cell wall biogenesis; peptidoglycan biosynthesis.</text>
</comment>
<keyword evidence="3" id="KW-0808">Transferase</keyword>
<dbReference type="Pfam" id="PF01471">
    <property type="entry name" value="PG_binding_1"/>
    <property type="match status" value="1"/>
</dbReference>
<evidence type="ECO:0000256" key="6">
    <source>
        <dbReference type="ARBA" id="ARBA00023316"/>
    </source>
</evidence>
<dbReference type="CDD" id="cd16913">
    <property type="entry name" value="YkuD_like"/>
    <property type="match status" value="1"/>
</dbReference>
<evidence type="ECO:0000256" key="7">
    <source>
        <dbReference type="PROSITE-ProRule" id="PRU01373"/>
    </source>
</evidence>
<dbReference type="RefSeq" id="WP_090666999.1">
    <property type="nucleotide sequence ID" value="NZ_FOUF01000006.1"/>
</dbReference>
<dbReference type="GO" id="GO:0016740">
    <property type="term" value="F:transferase activity"/>
    <property type="evidence" value="ECO:0007669"/>
    <property type="project" value="UniProtKB-KW"/>
</dbReference>
<dbReference type="InterPro" id="IPR052905">
    <property type="entry name" value="LD-transpeptidase_YkuD-like"/>
</dbReference>
<dbReference type="UniPathway" id="UPA00219"/>
<keyword evidence="10" id="KW-1185">Reference proteome</keyword>
<evidence type="ECO:0000256" key="5">
    <source>
        <dbReference type="ARBA" id="ARBA00022984"/>
    </source>
</evidence>
<dbReference type="STRING" id="52442.SAMN05421880_106110"/>
<gene>
    <name evidence="9" type="ORF">SAMN05421880_106110</name>
</gene>
<dbReference type="InterPro" id="IPR038063">
    <property type="entry name" value="Transpep_catalytic_dom"/>
</dbReference>
<dbReference type="InterPro" id="IPR005490">
    <property type="entry name" value="LD_TPept_cat_dom"/>
</dbReference>
<organism evidence="9 10">
    <name type="scientific">Nitrosomonas nitrosa</name>
    <dbReference type="NCBI Taxonomy" id="52442"/>
    <lineage>
        <taxon>Bacteria</taxon>
        <taxon>Pseudomonadati</taxon>
        <taxon>Pseudomonadota</taxon>
        <taxon>Betaproteobacteria</taxon>
        <taxon>Nitrosomonadales</taxon>
        <taxon>Nitrosomonadaceae</taxon>
        <taxon>Nitrosomonas</taxon>
    </lineage>
</organism>
<evidence type="ECO:0000256" key="3">
    <source>
        <dbReference type="ARBA" id="ARBA00022679"/>
    </source>
</evidence>
<dbReference type="Gene3D" id="1.10.101.10">
    <property type="entry name" value="PGBD-like superfamily/PGBD"/>
    <property type="match status" value="1"/>
</dbReference>
<dbReference type="Gene3D" id="2.40.440.10">
    <property type="entry name" value="L,D-transpeptidase catalytic domain-like"/>
    <property type="match status" value="1"/>
</dbReference>
<keyword evidence="4 7" id="KW-0133">Cell shape</keyword>
<dbReference type="PANTHER" id="PTHR41533">
    <property type="entry name" value="L,D-TRANSPEPTIDASE HI_1667-RELATED"/>
    <property type="match status" value="1"/>
</dbReference>
<dbReference type="Pfam" id="PF03734">
    <property type="entry name" value="YkuD"/>
    <property type="match status" value="1"/>
</dbReference>
<dbReference type="Pfam" id="PF20142">
    <property type="entry name" value="Scaffold"/>
    <property type="match status" value="1"/>
</dbReference>
<dbReference type="InterPro" id="IPR036365">
    <property type="entry name" value="PGBD-like_sf"/>
</dbReference>
<dbReference type="InterPro" id="IPR002477">
    <property type="entry name" value="Peptidoglycan-bd-like"/>
</dbReference>
<evidence type="ECO:0000256" key="2">
    <source>
        <dbReference type="ARBA" id="ARBA00005992"/>
    </source>
</evidence>
<dbReference type="GO" id="GO:0008360">
    <property type="term" value="P:regulation of cell shape"/>
    <property type="evidence" value="ECO:0007669"/>
    <property type="project" value="UniProtKB-UniRule"/>
</dbReference>
<dbReference type="Proteomes" id="UP000199561">
    <property type="component" value="Unassembled WGS sequence"/>
</dbReference>
<evidence type="ECO:0000256" key="4">
    <source>
        <dbReference type="ARBA" id="ARBA00022960"/>
    </source>
</evidence>
<evidence type="ECO:0000256" key="1">
    <source>
        <dbReference type="ARBA" id="ARBA00004752"/>
    </source>
</evidence>
<evidence type="ECO:0000313" key="10">
    <source>
        <dbReference type="Proteomes" id="UP000199561"/>
    </source>
</evidence>
<evidence type="ECO:0000313" key="9">
    <source>
        <dbReference type="EMBL" id="SFM10797.1"/>
    </source>
</evidence>
<keyword evidence="5 7" id="KW-0573">Peptidoglycan synthesis</keyword>
<dbReference type="SUPFAM" id="SSF141523">
    <property type="entry name" value="L,D-transpeptidase catalytic domain-like"/>
    <property type="match status" value="1"/>
</dbReference>
<dbReference type="SUPFAM" id="SSF47090">
    <property type="entry name" value="PGBD-like"/>
    <property type="match status" value="1"/>
</dbReference>
<feature type="active site" description="Nucleophile" evidence="7">
    <location>
        <position position="484"/>
    </location>
</feature>
<feature type="domain" description="L,D-TPase catalytic" evidence="8">
    <location>
        <begin position="331"/>
        <end position="505"/>
    </location>
</feature>
<proteinExistence type="inferred from homology"/>
<keyword evidence="6 7" id="KW-0961">Cell wall biogenesis/degradation</keyword>
<dbReference type="InterPro" id="IPR045380">
    <property type="entry name" value="LD_TPept_scaffold_dom"/>
</dbReference>
<dbReference type="InterPro" id="IPR036366">
    <property type="entry name" value="PGBDSf"/>
</dbReference>
<evidence type="ECO:0000259" key="8">
    <source>
        <dbReference type="PROSITE" id="PS52029"/>
    </source>
</evidence>
<protein>
    <submittedName>
        <fullName evidence="9">Murein L,D-transpeptidase YcbB/YkuD</fullName>
    </submittedName>
</protein>
<dbReference type="AlphaFoldDB" id="A0A1I4N641"/>
<sequence length="561" mass="64249">MSSLPGELEGISRFFYSSIGSIVTKIRALQMGLFAIGVGIFFPAIADTINAQSLRHRLDRISLPSSNNDDFALATLKRFYAMHDYQPVWVQEDKLAPIHDIVIAFIANAEQEGLDNQDYALEELLHLREQIHTKPLWLELELQTTQALLLLTRDLRRGRLTAAEVDPDWHIKQPDFDAAAYLQQAIASGDLKASLESLPPTTKIYQLMKQALAHYRKQITQGNHWASIPETPLIRPNMSHPAIPLIRKRIAHDFVQYGYPEYDLPFSNDQKYDAHLVDAIKAFQERNGLNADGIIGKNTRDALNRTPEQKIQQLRVNMERLRWLPRELGDRYLLVNIAGFQLAAIEQGQHVLTMRIIVGRDYRSTPSFDSRISHLVLNPYWNIPHSIATKDLLPKQQANPTYFASQSIKIYSNHDYQTDALDPDSIDWQTLGKRFPYVLRQDPGAKNALGTIKFMFPNPFSIYLHDTPSKQLFRKDIRTFSSGCIRLEKPLQLAGFVLNEPAAVTDLVAKIETGKTTTVHLPKRLPIYLIYLTTWIDDQNNVYFSSDIYGRDKRVLKHARW</sequence>
<reference evidence="9 10" key="1">
    <citation type="submission" date="2016-10" db="EMBL/GenBank/DDBJ databases">
        <authorList>
            <person name="de Groot N.N."/>
        </authorList>
    </citation>
    <scope>NUCLEOTIDE SEQUENCE [LARGE SCALE GENOMIC DNA]</scope>
    <source>
        <strain evidence="9 10">Nm146</strain>
    </source>
</reference>
<dbReference type="GO" id="GO:0004180">
    <property type="term" value="F:carboxypeptidase activity"/>
    <property type="evidence" value="ECO:0007669"/>
    <property type="project" value="UniProtKB-ARBA"/>
</dbReference>
<dbReference type="PANTHER" id="PTHR41533:SF2">
    <property type="entry name" value="BLR7131 PROTEIN"/>
    <property type="match status" value="1"/>
</dbReference>
<name>A0A1I4N641_9PROT</name>